<gene>
    <name evidence="1" type="ORF">GGD45_004279</name>
    <name evidence="2" type="ORF">GXW80_09785</name>
</gene>
<dbReference type="Proteomes" id="UP000526625">
    <property type="component" value="Unassembled WGS sequence"/>
</dbReference>
<sequence>MTAQIVAAWATLNGFDLLESGKYRRTDDARTLTIEIKKLSVVFIDERAGLRPRVNSTLFKDLLYGSPNNRLERLFRGI</sequence>
<accession>A0A6P1C257</accession>
<protein>
    <submittedName>
        <fullName evidence="2">Uncharacterized protein</fullName>
    </submittedName>
</protein>
<reference evidence="1 4" key="2">
    <citation type="submission" date="2020-08" db="EMBL/GenBank/DDBJ databases">
        <title>Genomic Encyclopedia of Type Strains, Phase IV (KMG-V): Genome sequencing to study the core and pangenomes of soil and plant-associated prokaryotes.</title>
        <authorList>
            <person name="Whitman W."/>
        </authorList>
    </citation>
    <scope>NUCLEOTIDE SEQUENCE [LARGE SCALE GENOMIC DNA]</scope>
    <source>
        <strain evidence="1 4">SEMIA 4059</strain>
    </source>
</reference>
<dbReference type="Proteomes" id="UP000471190">
    <property type="component" value="Unassembled WGS sequence"/>
</dbReference>
<keyword evidence="4" id="KW-1185">Reference proteome</keyword>
<dbReference type="EMBL" id="JACHBF010000013">
    <property type="protein sequence ID" value="MBB6493845.1"/>
    <property type="molecule type" value="Genomic_DNA"/>
</dbReference>
<proteinExistence type="predicted"/>
<evidence type="ECO:0000313" key="2">
    <source>
        <dbReference type="EMBL" id="NEV11289.1"/>
    </source>
</evidence>
<evidence type="ECO:0000313" key="4">
    <source>
        <dbReference type="Proteomes" id="UP000526625"/>
    </source>
</evidence>
<dbReference type="AlphaFoldDB" id="A0A6P1C257"/>
<dbReference type="RefSeq" id="WP_041678065.1">
    <property type="nucleotide sequence ID" value="NZ_JAADZA010000008.1"/>
</dbReference>
<comment type="caution">
    <text evidence="2">The sequence shown here is derived from an EMBL/GenBank/DDBJ whole genome shotgun (WGS) entry which is preliminary data.</text>
</comment>
<evidence type="ECO:0000313" key="1">
    <source>
        <dbReference type="EMBL" id="MBB6493845.1"/>
    </source>
</evidence>
<organism evidence="2 3">
    <name type="scientific">Rhizobium tropici</name>
    <dbReference type="NCBI Taxonomy" id="398"/>
    <lineage>
        <taxon>Bacteria</taxon>
        <taxon>Pseudomonadati</taxon>
        <taxon>Pseudomonadota</taxon>
        <taxon>Alphaproteobacteria</taxon>
        <taxon>Hyphomicrobiales</taxon>
        <taxon>Rhizobiaceae</taxon>
        <taxon>Rhizobium/Agrobacterium group</taxon>
        <taxon>Rhizobium</taxon>
    </lineage>
</organism>
<geneLocation type="plasmid" evidence="2">
    <name>pA12a</name>
</geneLocation>
<dbReference type="EMBL" id="JAADZA010000008">
    <property type="protein sequence ID" value="NEV11289.1"/>
    <property type="molecule type" value="Genomic_DNA"/>
</dbReference>
<name>A0A6P1C257_RHITR</name>
<evidence type="ECO:0000313" key="3">
    <source>
        <dbReference type="Proteomes" id="UP000471190"/>
    </source>
</evidence>
<reference evidence="2 3" key="1">
    <citation type="submission" date="2020-02" db="EMBL/GenBank/DDBJ databases">
        <title>Draft genome sequence of Rhizobium tropici.</title>
        <authorList>
            <person name="Khayi S."/>
            <person name="Jemo M."/>
        </authorList>
    </citation>
    <scope>NUCLEOTIDE SEQUENCE [LARGE SCALE GENOMIC DNA]</scope>
    <source>
        <strain evidence="2 3">A12</strain>
        <plasmid evidence="2">pA12a</plasmid>
    </source>
</reference>
<keyword evidence="2" id="KW-0614">Plasmid</keyword>